<sequence>MLPRRSERLVLKPEDVQPSTANFKVIGVFNPGAVRLGNEIVLLARVSEQPSEHRPDVTGLPRLGSDGAVVVDWLANDNLDRSDSRVVRRKDDGLQRLTSISHLRVFRSHDGKPEHFTVGPKFLPQSSYEEYGVEDPRITRLDGKYWITYVAVSRFGAATALASTVDFVTFERHGLIFYPDNKDVVLFPHKVQGKYVSLHRPSPSSRFSRPQIWLAYSADLMHWGNHEPIYAGSEGWESDRVGAGAPPIAIDEGWLEIYHGSRQATRAGEVGAYSAGALLLDRNDPTCLLRRSRGVIMQPSADFEKQGFVPSVVFPTALIDAGDLLHLYYGAADTCVGVVQFSRHELLEALQ</sequence>
<keyword evidence="5" id="KW-1185">Reference proteome</keyword>
<keyword evidence="2" id="KW-0808">Transferase</keyword>
<dbReference type="PIRSF" id="PIRSF016202">
    <property type="entry name" value="PH1107"/>
    <property type="match status" value="1"/>
</dbReference>
<evidence type="ECO:0000313" key="4">
    <source>
        <dbReference type="EMBL" id="MCO6044375.1"/>
    </source>
</evidence>
<gene>
    <name evidence="4" type="ORF">NG895_10700</name>
</gene>
<keyword evidence="4" id="KW-0378">Hydrolase</keyword>
<dbReference type="Proteomes" id="UP001155241">
    <property type="component" value="Unassembled WGS sequence"/>
</dbReference>
<proteinExistence type="inferred from homology"/>
<name>A0A9X2F8M9_9BACT</name>
<dbReference type="InterPro" id="IPR007184">
    <property type="entry name" value="Mannoside_phosphorylase"/>
</dbReference>
<keyword evidence="1" id="KW-0328">Glycosyltransferase</keyword>
<dbReference type="PANTHER" id="PTHR34106:SF5">
    <property type="entry name" value="GLYCOSIDASE"/>
    <property type="match status" value="1"/>
</dbReference>
<organism evidence="4 5">
    <name type="scientific">Aeoliella straminimaris</name>
    <dbReference type="NCBI Taxonomy" id="2954799"/>
    <lineage>
        <taxon>Bacteria</taxon>
        <taxon>Pseudomonadati</taxon>
        <taxon>Planctomycetota</taxon>
        <taxon>Planctomycetia</taxon>
        <taxon>Pirellulales</taxon>
        <taxon>Lacipirellulaceae</taxon>
        <taxon>Aeoliella</taxon>
    </lineage>
</organism>
<dbReference type="EMBL" id="JAMXLR010000036">
    <property type="protein sequence ID" value="MCO6044375.1"/>
    <property type="molecule type" value="Genomic_DNA"/>
</dbReference>
<evidence type="ECO:0000256" key="1">
    <source>
        <dbReference type="ARBA" id="ARBA00022676"/>
    </source>
</evidence>
<comment type="similarity">
    <text evidence="3">Belongs to the glycosyl hydrolase 130 family.</text>
</comment>
<comment type="caution">
    <text evidence="4">The sequence shown here is derived from an EMBL/GenBank/DDBJ whole genome shotgun (WGS) entry which is preliminary data.</text>
</comment>
<dbReference type="GO" id="GO:0016757">
    <property type="term" value="F:glycosyltransferase activity"/>
    <property type="evidence" value="ECO:0007669"/>
    <property type="project" value="UniProtKB-KW"/>
</dbReference>
<evidence type="ECO:0000256" key="2">
    <source>
        <dbReference type="ARBA" id="ARBA00022679"/>
    </source>
</evidence>
<dbReference type="AlphaFoldDB" id="A0A9X2F8M9"/>
<dbReference type="Pfam" id="PF04041">
    <property type="entry name" value="Glyco_hydro_130"/>
    <property type="match status" value="1"/>
</dbReference>
<dbReference type="CDD" id="cd18612">
    <property type="entry name" value="GH130_Lin0857-like"/>
    <property type="match status" value="1"/>
</dbReference>
<protein>
    <submittedName>
        <fullName evidence="4">Glycoside hydrolase family 130 protein</fullName>
    </submittedName>
</protein>
<dbReference type="PANTHER" id="PTHR34106">
    <property type="entry name" value="GLYCOSIDASE"/>
    <property type="match status" value="1"/>
</dbReference>
<evidence type="ECO:0000313" key="5">
    <source>
        <dbReference type="Proteomes" id="UP001155241"/>
    </source>
</evidence>
<reference evidence="4" key="1">
    <citation type="submission" date="2022-06" db="EMBL/GenBank/DDBJ databases">
        <title>Aeoliella straminimaris, a novel planctomycete from sediments.</title>
        <authorList>
            <person name="Vitorino I.R."/>
            <person name="Lage O.M."/>
        </authorList>
    </citation>
    <scope>NUCLEOTIDE SEQUENCE</scope>
    <source>
        <strain evidence="4">ICT_H6.2</strain>
    </source>
</reference>
<dbReference type="Gene3D" id="2.115.10.20">
    <property type="entry name" value="Glycosyl hydrolase domain, family 43"/>
    <property type="match status" value="1"/>
</dbReference>
<dbReference type="SUPFAM" id="SSF75005">
    <property type="entry name" value="Arabinanase/levansucrase/invertase"/>
    <property type="match status" value="1"/>
</dbReference>
<dbReference type="GO" id="GO:0016787">
    <property type="term" value="F:hydrolase activity"/>
    <property type="evidence" value="ECO:0007669"/>
    <property type="project" value="UniProtKB-KW"/>
</dbReference>
<evidence type="ECO:0000256" key="3">
    <source>
        <dbReference type="ARBA" id="ARBA00024356"/>
    </source>
</evidence>
<accession>A0A9X2F8M9</accession>
<dbReference type="InterPro" id="IPR023296">
    <property type="entry name" value="Glyco_hydro_beta-prop_sf"/>
</dbReference>